<proteinExistence type="predicted"/>
<name>A0A151ZIQ2_TIELA</name>
<comment type="caution">
    <text evidence="1">The sequence shown here is derived from an EMBL/GenBank/DDBJ whole genome shotgun (WGS) entry which is preliminary data.</text>
</comment>
<dbReference type="Proteomes" id="UP000076078">
    <property type="component" value="Unassembled WGS sequence"/>
</dbReference>
<protein>
    <submittedName>
        <fullName evidence="1">Uncharacterized protein</fullName>
    </submittedName>
</protein>
<evidence type="ECO:0000313" key="1">
    <source>
        <dbReference type="EMBL" id="KYQ93785.1"/>
    </source>
</evidence>
<reference evidence="1 2" key="1">
    <citation type="submission" date="2015-12" db="EMBL/GenBank/DDBJ databases">
        <title>Dictyostelia acquired genes for synthesis and detection of signals that induce cell-type specialization by lateral gene transfer from prokaryotes.</title>
        <authorList>
            <person name="Gloeckner G."/>
            <person name="Schaap P."/>
        </authorList>
    </citation>
    <scope>NUCLEOTIDE SEQUENCE [LARGE SCALE GENOMIC DNA]</scope>
    <source>
        <strain evidence="1 2">TK</strain>
    </source>
</reference>
<evidence type="ECO:0000313" key="2">
    <source>
        <dbReference type="Proteomes" id="UP000076078"/>
    </source>
</evidence>
<sequence>MLPRYVIIQILKYFGGYYELRGFWKFIYTLNLVSKEWNDNIVPHLFLSKQPTCIVNNISDLKKYQFNGKFLQLSLNINNAKLERFYHDSPMDSTFHQNITSMKLDDHCFIKQLPSQLKHLQVNIEGDILKSPFNSIVTRLNQSLTSLQLVIGIEFQLTSLIVSNCQYNLTQLILLGRPTMLIPFKNPNMLNEFTKLQTLQIEHLYCEVPSLIYTLKTMKSLKNFEYFHNYICIATQLFQDVITTHQSLEKVKLKTTTLLEMDIIISSLNSNTVLKELRIQGTAIVPQICCTNSVIEIFQINNCQFPLWSVPSSLREIDMHHINGIQQPNLFEGFYTIHPQCEQISISIEHITSSLIAKTKSLNMKSLKSIVLYMSTNELHTKDYQWISNSLLTGFQNYHKLLFYPRIFDSIQDKHGLEYTVIDIRFEC</sequence>
<organism evidence="1 2">
    <name type="scientific">Tieghemostelium lacteum</name>
    <name type="common">Slime mold</name>
    <name type="synonym">Dictyostelium lacteum</name>
    <dbReference type="NCBI Taxonomy" id="361077"/>
    <lineage>
        <taxon>Eukaryota</taxon>
        <taxon>Amoebozoa</taxon>
        <taxon>Evosea</taxon>
        <taxon>Eumycetozoa</taxon>
        <taxon>Dictyostelia</taxon>
        <taxon>Dictyosteliales</taxon>
        <taxon>Raperosteliaceae</taxon>
        <taxon>Tieghemostelium</taxon>
    </lineage>
</organism>
<keyword evidence="2" id="KW-1185">Reference proteome</keyword>
<dbReference type="AlphaFoldDB" id="A0A151ZIQ2"/>
<dbReference type="InParanoid" id="A0A151ZIQ2"/>
<accession>A0A151ZIQ2</accession>
<gene>
    <name evidence="1" type="ORF">DLAC_05178</name>
</gene>
<dbReference type="EMBL" id="LODT01000025">
    <property type="protein sequence ID" value="KYQ93785.1"/>
    <property type="molecule type" value="Genomic_DNA"/>
</dbReference>